<comment type="caution">
    <text evidence="3">The sequence shown here is derived from an EMBL/GenBank/DDBJ whole genome shotgun (WGS) entry which is preliminary data.</text>
</comment>
<sequence length="143" mass="15751">MHWFTDVIKKYAEFSGRARRQEFWMFVLFSWIISIVLNVIDRILGTTNGTGSGLLASIFSLAILIPSLAVAARRLHDTGRSGYWLFLIFAIVIGWIILLVFYIQEGNAGDNQYGPDPKAAERFGTPGGGGEPGYPGYPPAPQA</sequence>
<keyword evidence="2" id="KW-1133">Transmembrane helix</keyword>
<protein>
    <submittedName>
        <fullName evidence="3">DUF805 domain-containing protein</fullName>
    </submittedName>
</protein>
<evidence type="ECO:0000313" key="3">
    <source>
        <dbReference type="EMBL" id="GAA0955032.1"/>
    </source>
</evidence>
<dbReference type="PANTHER" id="PTHR34980:SF2">
    <property type="entry name" value="INNER MEMBRANE PROTEIN YHAH-RELATED"/>
    <property type="match status" value="1"/>
</dbReference>
<gene>
    <name evidence="3" type="ORF">GCM10009554_61830</name>
</gene>
<evidence type="ECO:0000256" key="2">
    <source>
        <dbReference type="SAM" id="Phobius"/>
    </source>
</evidence>
<feature type="transmembrane region" description="Helical" evidence="2">
    <location>
        <begin position="52"/>
        <end position="71"/>
    </location>
</feature>
<proteinExistence type="predicted"/>
<name>A0ABP4BUX2_9ACTN</name>
<dbReference type="InterPro" id="IPR008523">
    <property type="entry name" value="DUF805"/>
</dbReference>
<evidence type="ECO:0000256" key="1">
    <source>
        <dbReference type="SAM" id="MobiDB-lite"/>
    </source>
</evidence>
<accession>A0ABP4BUX2</accession>
<dbReference type="RefSeq" id="WP_343978136.1">
    <property type="nucleotide sequence ID" value="NZ_BAAAHK010000017.1"/>
</dbReference>
<feature type="region of interest" description="Disordered" evidence="1">
    <location>
        <begin position="111"/>
        <end position="143"/>
    </location>
</feature>
<keyword evidence="2" id="KW-0812">Transmembrane</keyword>
<organism evidence="3 4">
    <name type="scientific">Kribbella koreensis</name>
    <dbReference type="NCBI Taxonomy" id="57909"/>
    <lineage>
        <taxon>Bacteria</taxon>
        <taxon>Bacillati</taxon>
        <taxon>Actinomycetota</taxon>
        <taxon>Actinomycetes</taxon>
        <taxon>Propionibacteriales</taxon>
        <taxon>Kribbellaceae</taxon>
        <taxon>Kribbella</taxon>
    </lineage>
</organism>
<dbReference type="EMBL" id="BAAAHK010000017">
    <property type="protein sequence ID" value="GAA0955032.1"/>
    <property type="molecule type" value="Genomic_DNA"/>
</dbReference>
<keyword evidence="2" id="KW-0472">Membrane</keyword>
<feature type="transmembrane region" description="Helical" evidence="2">
    <location>
        <begin position="83"/>
        <end position="103"/>
    </location>
</feature>
<dbReference type="Pfam" id="PF05656">
    <property type="entry name" value="DUF805"/>
    <property type="match status" value="1"/>
</dbReference>
<reference evidence="4" key="1">
    <citation type="journal article" date="2019" name="Int. J. Syst. Evol. Microbiol.">
        <title>The Global Catalogue of Microorganisms (GCM) 10K type strain sequencing project: providing services to taxonomists for standard genome sequencing and annotation.</title>
        <authorList>
            <consortium name="The Broad Institute Genomics Platform"/>
            <consortium name="The Broad Institute Genome Sequencing Center for Infectious Disease"/>
            <person name="Wu L."/>
            <person name="Ma J."/>
        </authorList>
    </citation>
    <scope>NUCLEOTIDE SEQUENCE [LARGE SCALE GENOMIC DNA]</scope>
    <source>
        <strain evidence="4">JCM 10977</strain>
    </source>
</reference>
<dbReference type="Proteomes" id="UP001500542">
    <property type="component" value="Unassembled WGS sequence"/>
</dbReference>
<feature type="transmembrane region" description="Helical" evidence="2">
    <location>
        <begin position="23"/>
        <end position="40"/>
    </location>
</feature>
<keyword evidence="4" id="KW-1185">Reference proteome</keyword>
<dbReference type="PANTHER" id="PTHR34980">
    <property type="entry name" value="INNER MEMBRANE PROTEIN-RELATED-RELATED"/>
    <property type="match status" value="1"/>
</dbReference>
<evidence type="ECO:0000313" key="4">
    <source>
        <dbReference type="Proteomes" id="UP001500542"/>
    </source>
</evidence>